<gene>
    <name evidence="1" type="ORF">EV669_105111</name>
</gene>
<accession>A0ABY2CZB7</accession>
<dbReference type="EMBL" id="SMDA01000005">
    <property type="protein sequence ID" value="TCW31410.1"/>
    <property type="molecule type" value="Genomic_DNA"/>
</dbReference>
<dbReference type="RefSeq" id="WP_132098471.1">
    <property type="nucleotide sequence ID" value="NZ_SMDA01000005.1"/>
</dbReference>
<evidence type="ECO:0000313" key="2">
    <source>
        <dbReference type="Proteomes" id="UP000294801"/>
    </source>
</evidence>
<comment type="caution">
    <text evidence="1">The sequence shown here is derived from an EMBL/GenBank/DDBJ whole genome shotgun (WGS) entry which is preliminary data.</text>
</comment>
<organism evidence="1 2">
    <name type="scientific">Gulbenkiania mobilis</name>
    <dbReference type="NCBI Taxonomy" id="397457"/>
    <lineage>
        <taxon>Bacteria</taxon>
        <taxon>Pseudomonadati</taxon>
        <taxon>Pseudomonadota</taxon>
        <taxon>Betaproteobacteria</taxon>
        <taxon>Neisseriales</taxon>
        <taxon>Chromobacteriaceae</taxon>
        <taxon>Gulbenkiania</taxon>
    </lineage>
</organism>
<reference evidence="1 2" key="1">
    <citation type="submission" date="2019-03" db="EMBL/GenBank/DDBJ databases">
        <title>Genomic Encyclopedia of Type Strains, Phase IV (KMG-IV): sequencing the most valuable type-strain genomes for metagenomic binning, comparative biology and taxonomic classification.</title>
        <authorList>
            <person name="Goeker M."/>
        </authorList>
    </citation>
    <scope>NUCLEOTIDE SEQUENCE [LARGE SCALE GENOMIC DNA]</scope>
    <source>
        <strain evidence="1 2">DSM 18507</strain>
    </source>
</reference>
<name>A0ABY2CZB7_GULMO</name>
<sequence>MPFAACWINPADLWKGAGLLARWFRFPPSEIDGLEVDDFLSWCRLAAEQIKAENEAAR</sequence>
<keyword evidence="2" id="KW-1185">Reference proteome</keyword>
<evidence type="ECO:0000313" key="1">
    <source>
        <dbReference type="EMBL" id="TCW31410.1"/>
    </source>
</evidence>
<proteinExistence type="predicted"/>
<evidence type="ECO:0008006" key="3">
    <source>
        <dbReference type="Google" id="ProtNLM"/>
    </source>
</evidence>
<dbReference type="Proteomes" id="UP000294801">
    <property type="component" value="Unassembled WGS sequence"/>
</dbReference>
<protein>
    <recommendedName>
        <fullName evidence="3">GpE family phage tail protein</fullName>
    </recommendedName>
</protein>